<sequence>MKRDLLILSALLCCAIVITYILAKEAEPDRITTNYKRNYDTFTLQPIDTVLFPGRVSIMKAAQGNIYGYVYSKKTIFRYNTEFKKIDSFYSNNGIVTRLEIDTNTFYIFDDSEKNVITYGPGRNTAYYLKTSYDTSKKLTQLKLRKFNTPALDSTIYEFSRFEDGGLSADGFYTSNNYHQYYISFYNSEIIQYDSEHHNVKLIHTIDNTPPSNIAVPTGNIYTRSSKSIIVNSTATADEAHLYVLSYVLSQDAIKSNYRGPVVDVYNAQSGRYESSFRFPGYQGKPVLQMVKSADTLIAAYENNILLFKLTKK</sequence>
<gene>
    <name evidence="1" type="ORF">MYF79_20890</name>
</gene>
<evidence type="ECO:0000313" key="2">
    <source>
        <dbReference type="Proteomes" id="UP000830198"/>
    </source>
</evidence>
<proteinExistence type="predicted"/>
<reference evidence="1 2" key="1">
    <citation type="submission" date="2022-04" db="EMBL/GenBank/DDBJ databases">
        <title>The arsenic-methylating capacity of Chitinophaga filiformis YT5 during chitin decomposition.</title>
        <authorList>
            <person name="Chen G."/>
            <person name="Liang Y."/>
        </authorList>
    </citation>
    <scope>NUCLEOTIDE SEQUENCE [LARGE SCALE GENOMIC DNA]</scope>
    <source>
        <strain evidence="1 2">YT5</strain>
    </source>
</reference>
<keyword evidence="2" id="KW-1185">Reference proteome</keyword>
<dbReference type="SUPFAM" id="SSF101898">
    <property type="entry name" value="NHL repeat"/>
    <property type="match status" value="1"/>
</dbReference>
<organism evidence="1 2">
    <name type="scientific">Chitinophaga filiformis</name>
    <name type="common">Myxococcus filiformis</name>
    <name type="synonym">Flexibacter filiformis</name>
    <dbReference type="NCBI Taxonomy" id="104663"/>
    <lineage>
        <taxon>Bacteria</taxon>
        <taxon>Pseudomonadati</taxon>
        <taxon>Bacteroidota</taxon>
        <taxon>Chitinophagia</taxon>
        <taxon>Chitinophagales</taxon>
        <taxon>Chitinophagaceae</taxon>
        <taxon>Chitinophaga</taxon>
    </lineage>
</organism>
<accession>A0ABY4HUC9</accession>
<evidence type="ECO:0008006" key="3">
    <source>
        <dbReference type="Google" id="ProtNLM"/>
    </source>
</evidence>
<dbReference type="RefSeq" id="WP_247809758.1">
    <property type="nucleotide sequence ID" value="NZ_CP095855.1"/>
</dbReference>
<evidence type="ECO:0000313" key="1">
    <source>
        <dbReference type="EMBL" id="UPK67402.1"/>
    </source>
</evidence>
<dbReference type="Proteomes" id="UP000830198">
    <property type="component" value="Chromosome"/>
</dbReference>
<dbReference type="EMBL" id="CP095855">
    <property type="protein sequence ID" value="UPK67402.1"/>
    <property type="molecule type" value="Genomic_DNA"/>
</dbReference>
<protein>
    <recommendedName>
        <fullName evidence="3">6-bladed beta-propeller protein</fullName>
    </recommendedName>
</protein>
<name>A0ABY4HUC9_CHIFI</name>